<comment type="caution">
    <text evidence="2">The sequence shown here is derived from an EMBL/GenBank/DDBJ whole genome shotgun (WGS) entry which is preliminary data.</text>
</comment>
<organism evidence="2 3">
    <name type="scientific">Meiothermus hypogaeus</name>
    <dbReference type="NCBI Taxonomy" id="884155"/>
    <lineage>
        <taxon>Bacteria</taxon>
        <taxon>Thermotogati</taxon>
        <taxon>Deinococcota</taxon>
        <taxon>Deinococci</taxon>
        <taxon>Thermales</taxon>
        <taxon>Thermaceae</taxon>
        <taxon>Meiothermus</taxon>
    </lineage>
</organism>
<keyword evidence="1" id="KW-0472">Membrane</keyword>
<evidence type="ECO:0008006" key="4">
    <source>
        <dbReference type="Google" id="ProtNLM"/>
    </source>
</evidence>
<proteinExistence type="predicted"/>
<evidence type="ECO:0000313" key="3">
    <source>
        <dbReference type="Proteomes" id="UP000265443"/>
    </source>
</evidence>
<reference evidence="2 3" key="1">
    <citation type="submission" date="2018-08" db="EMBL/GenBank/DDBJ databases">
        <title>Meiothermus hypogaeus DSM 23238 genome sequencing project.</title>
        <authorList>
            <person name="Da Costa M.S."/>
            <person name="Albuquerque L."/>
            <person name="Raposo P."/>
            <person name="Froufe H.J.C."/>
            <person name="Barroso C.S."/>
            <person name="Egas C."/>
        </authorList>
    </citation>
    <scope>NUCLEOTIDE SEQUENCE [LARGE SCALE GENOMIC DNA]</scope>
    <source>
        <strain evidence="2 3">DSM 23238</strain>
    </source>
</reference>
<evidence type="ECO:0000256" key="1">
    <source>
        <dbReference type="SAM" id="Phobius"/>
    </source>
</evidence>
<feature type="transmembrane region" description="Helical" evidence="1">
    <location>
        <begin position="20"/>
        <end position="42"/>
    </location>
</feature>
<protein>
    <recommendedName>
        <fullName evidence="4">Secreted protein</fullName>
    </recommendedName>
</protein>
<name>A0ABX9MGU3_9DEIN</name>
<dbReference type="Proteomes" id="UP000265443">
    <property type="component" value="Unassembled WGS sequence"/>
</dbReference>
<gene>
    <name evidence="2" type="ORF">Mhypo_03525</name>
</gene>
<accession>A0ABX9MGU3</accession>
<keyword evidence="1" id="KW-1133">Transmembrane helix</keyword>
<dbReference type="EMBL" id="QWKY01000177">
    <property type="protein sequence ID" value="RIH74094.1"/>
    <property type="molecule type" value="Genomic_DNA"/>
</dbReference>
<sequence length="76" mass="8148">MGVNTATTRSARFWMAGLEPWAVSTSLMIWASTVSAPTAVAWKVKAPFWLRVPPMTFAPSDLSTGMGSPVIMDSST</sequence>
<keyword evidence="1" id="KW-0812">Transmembrane</keyword>
<evidence type="ECO:0000313" key="2">
    <source>
        <dbReference type="EMBL" id="RIH74094.1"/>
    </source>
</evidence>
<keyword evidence="3" id="KW-1185">Reference proteome</keyword>